<sequence length="153" mass="15828">MLARIRKAAEDKDSGFTLIELLVVMIIIGILAAIAIPVFLNQRKKAVDTSIKSDLRTVANELETYYTDNQAYVAVATNTAGTNKVTVGSTDVKLSSNNVVALKLVKQGTGGAVVAATDATDAQGFCLTGTNAKSSGNVITYNSLAGGLGNTAC</sequence>
<evidence type="ECO:0000313" key="8">
    <source>
        <dbReference type="Proteomes" id="UP001596189"/>
    </source>
</evidence>
<dbReference type="PROSITE" id="PS00409">
    <property type="entry name" value="PROKAR_NTER_METHYL"/>
    <property type="match status" value="1"/>
</dbReference>
<dbReference type="PANTHER" id="PTHR30093">
    <property type="entry name" value="GENERAL SECRETION PATHWAY PROTEIN G"/>
    <property type="match status" value="1"/>
</dbReference>
<keyword evidence="5 6" id="KW-0472">Membrane</keyword>
<gene>
    <name evidence="7" type="ORF">ACFQDO_01710</name>
</gene>
<comment type="subcellular location">
    <subcellularLocation>
        <location evidence="1">Membrane</location>
        <topology evidence="1">Single-pass membrane protein</topology>
    </subcellularLocation>
</comment>
<evidence type="ECO:0000256" key="2">
    <source>
        <dbReference type="ARBA" id="ARBA00022481"/>
    </source>
</evidence>
<dbReference type="PANTHER" id="PTHR30093:SF44">
    <property type="entry name" value="TYPE II SECRETION SYSTEM CORE PROTEIN G"/>
    <property type="match status" value="1"/>
</dbReference>
<dbReference type="Pfam" id="PF07963">
    <property type="entry name" value="N_methyl"/>
    <property type="match status" value="1"/>
</dbReference>
<keyword evidence="4 6" id="KW-1133">Transmembrane helix</keyword>
<dbReference type="InterPro" id="IPR045584">
    <property type="entry name" value="Pilin-like"/>
</dbReference>
<reference evidence="8" key="1">
    <citation type="journal article" date="2019" name="Int. J. Syst. Evol. Microbiol.">
        <title>The Global Catalogue of Microorganisms (GCM) 10K type strain sequencing project: providing services to taxonomists for standard genome sequencing and annotation.</title>
        <authorList>
            <consortium name="The Broad Institute Genomics Platform"/>
            <consortium name="The Broad Institute Genome Sequencing Center for Infectious Disease"/>
            <person name="Wu L."/>
            <person name="Ma J."/>
        </authorList>
    </citation>
    <scope>NUCLEOTIDE SEQUENCE [LARGE SCALE GENOMIC DNA]</scope>
    <source>
        <strain evidence="8">KACC 14249</strain>
    </source>
</reference>
<organism evidence="7 8">
    <name type="scientific">Angustibacter luteus</name>
    <dbReference type="NCBI Taxonomy" id="658456"/>
    <lineage>
        <taxon>Bacteria</taxon>
        <taxon>Bacillati</taxon>
        <taxon>Actinomycetota</taxon>
        <taxon>Actinomycetes</taxon>
        <taxon>Kineosporiales</taxon>
        <taxon>Kineosporiaceae</taxon>
    </lineage>
</organism>
<keyword evidence="2" id="KW-0488">Methylation</keyword>
<name>A0ABW1JA81_9ACTN</name>
<keyword evidence="3 6" id="KW-0812">Transmembrane</keyword>
<dbReference type="InterPro" id="IPR000983">
    <property type="entry name" value="Bac_GSPG_pilin"/>
</dbReference>
<evidence type="ECO:0000313" key="7">
    <source>
        <dbReference type="EMBL" id="MFC6005832.1"/>
    </source>
</evidence>
<comment type="caution">
    <text evidence="7">The sequence shown here is derived from an EMBL/GenBank/DDBJ whole genome shotgun (WGS) entry which is preliminary data.</text>
</comment>
<dbReference type="PRINTS" id="PR00813">
    <property type="entry name" value="BCTERIALGSPG"/>
</dbReference>
<evidence type="ECO:0000256" key="3">
    <source>
        <dbReference type="ARBA" id="ARBA00022692"/>
    </source>
</evidence>
<dbReference type="SUPFAM" id="SSF54523">
    <property type="entry name" value="Pili subunits"/>
    <property type="match status" value="1"/>
</dbReference>
<keyword evidence="8" id="KW-1185">Reference proteome</keyword>
<accession>A0ABW1JA81</accession>
<feature type="transmembrane region" description="Helical" evidence="6">
    <location>
        <begin position="21"/>
        <end position="40"/>
    </location>
</feature>
<dbReference type="InterPro" id="IPR012902">
    <property type="entry name" value="N_methyl_site"/>
</dbReference>
<evidence type="ECO:0000256" key="6">
    <source>
        <dbReference type="SAM" id="Phobius"/>
    </source>
</evidence>
<dbReference type="RefSeq" id="WP_345716706.1">
    <property type="nucleotide sequence ID" value="NZ_BAABFP010000005.1"/>
</dbReference>
<protein>
    <submittedName>
        <fullName evidence="7">Type II secretion system protein</fullName>
    </submittedName>
</protein>
<dbReference type="NCBIfam" id="TIGR02532">
    <property type="entry name" value="IV_pilin_GFxxxE"/>
    <property type="match status" value="1"/>
</dbReference>
<proteinExistence type="predicted"/>
<evidence type="ECO:0000256" key="1">
    <source>
        <dbReference type="ARBA" id="ARBA00004167"/>
    </source>
</evidence>
<dbReference type="Gene3D" id="3.30.700.10">
    <property type="entry name" value="Glycoprotein, Type 4 Pilin"/>
    <property type="match status" value="1"/>
</dbReference>
<evidence type="ECO:0000256" key="4">
    <source>
        <dbReference type="ARBA" id="ARBA00022989"/>
    </source>
</evidence>
<dbReference type="EMBL" id="JBHSRD010000002">
    <property type="protein sequence ID" value="MFC6005832.1"/>
    <property type="molecule type" value="Genomic_DNA"/>
</dbReference>
<evidence type="ECO:0000256" key="5">
    <source>
        <dbReference type="ARBA" id="ARBA00023136"/>
    </source>
</evidence>
<dbReference type="Proteomes" id="UP001596189">
    <property type="component" value="Unassembled WGS sequence"/>
</dbReference>